<dbReference type="AlphaFoldDB" id="A0A811P313"/>
<keyword evidence="1" id="KW-0255">Endonuclease</keyword>
<dbReference type="GO" id="GO:0003677">
    <property type="term" value="F:DNA binding"/>
    <property type="evidence" value="ECO:0007669"/>
    <property type="project" value="UniProtKB-UniRule"/>
</dbReference>
<keyword evidence="1" id="KW-0234">DNA repair</keyword>
<dbReference type="GO" id="GO:0005634">
    <property type="term" value="C:nucleus"/>
    <property type="evidence" value="ECO:0007669"/>
    <property type="project" value="UniProtKB-SubCell"/>
</dbReference>
<dbReference type="InterPro" id="IPR033309">
    <property type="entry name" value="Mus81"/>
</dbReference>
<dbReference type="GO" id="GO:0000712">
    <property type="term" value="P:resolution of meiotic recombination intermediates"/>
    <property type="evidence" value="ECO:0007669"/>
    <property type="project" value="TreeGrafter"/>
</dbReference>
<comment type="subcellular location">
    <subcellularLocation>
        <location evidence="1">Nucleus</location>
    </subcellularLocation>
</comment>
<keyword evidence="1" id="KW-0540">Nuclease</keyword>
<dbReference type="OrthoDB" id="5963188at2759"/>
<proteinExistence type="inferred from homology"/>
<comment type="caution">
    <text evidence="3">The sequence shown here is derived from an EMBL/GenBank/DDBJ whole genome shotgun (WGS) entry which is preliminary data.</text>
</comment>
<comment type="similarity">
    <text evidence="1">Belongs to the XPF family.</text>
</comment>
<name>A0A811P313_9POAL</name>
<dbReference type="GO" id="GO:0046872">
    <property type="term" value="F:metal ion binding"/>
    <property type="evidence" value="ECO:0007669"/>
    <property type="project" value="UniProtKB-UniRule"/>
</dbReference>
<dbReference type="GO" id="GO:0048257">
    <property type="term" value="F:3'-flap endonuclease activity"/>
    <property type="evidence" value="ECO:0007669"/>
    <property type="project" value="TreeGrafter"/>
</dbReference>
<reference evidence="3" key="1">
    <citation type="submission" date="2020-10" db="EMBL/GenBank/DDBJ databases">
        <authorList>
            <person name="Han B."/>
            <person name="Lu T."/>
            <person name="Zhao Q."/>
            <person name="Huang X."/>
            <person name="Zhao Y."/>
        </authorList>
    </citation>
    <scope>NUCLEOTIDE SEQUENCE</scope>
</reference>
<dbReference type="EC" id="3.1.22.-" evidence="1"/>
<dbReference type="GO" id="GO:0000727">
    <property type="term" value="P:double-strand break repair via break-induced replication"/>
    <property type="evidence" value="ECO:0007669"/>
    <property type="project" value="UniProtKB-UniRule"/>
</dbReference>
<comment type="subunit">
    <text evidence="1">Interacts with EME1.</text>
</comment>
<keyword evidence="1" id="KW-0539">Nucleus</keyword>
<comment type="function">
    <text evidence="1">Interacts with EME1 to form a DNA structure-specific endonuclease with substrate preference for branched DNA structures with a 5'-end at the branch nick. Typical substrates include 3'-flap structures, D-loops, replication forks and nicked Holliday junctions. May be required in mitosis for the processing of stalled or collapsed replication fork intermediates. May be required in meiosis for the repair of meiosis-specific double strand breaks subsequent to single-end invasion (SEI).</text>
</comment>
<organism evidence="3 4">
    <name type="scientific">Miscanthus lutarioriparius</name>
    <dbReference type="NCBI Taxonomy" id="422564"/>
    <lineage>
        <taxon>Eukaryota</taxon>
        <taxon>Viridiplantae</taxon>
        <taxon>Streptophyta</taxon>
        <taxon>Embryophyta</taxon>
        <taxon>Tracheophyta</taxon>
        <taxon>Spermatophyta</taxon>
        <taxon>Magnoliopsida</taxon>
        <taxon>Liliopsida</taxon>
        <taxon>Poales</taxon>
        <taxon>Poaceae</taxon>
        <taxon>PACMAD clade</taxon>
        <taxon>Panicoideae</taxon>
        <taxon>Andropogonodae</taxon>
        <taxon>Andropogoneae</taxon>
        <taxon>Saccharinae</taxon>
        <taxon>Miscanthus</taxon>
    </lineage>
</organism>
<evidence type="ECO:0000256" key="1">
    <source>
        <dbReference type="RuleBase" id="RU369042"/>
    </source>
</evidence>
<keyword evidence="1" id="KW-0378">Hydrolase</keyword>
<evidence type="ECO:0000256" key="2">
    <source>
        <dbReference type="SAM" id="MobiDB-lite"/>
    </source>
</evidence>
<keyword evidence="1" id="KW-0479">Metal-binding</keyword>
<evidence type="ECO:0000313" key="4">
    <source>
        <dbReference type="Proteomes" id="UP000604825"/>
    </source>
</evidence>
<feature type="compositionally biased region" description="Low complexity" evidence="2">
    <location>
        <begin position="108"/>
        <end position="118"/>
    </location>
</feature>
<feature type="region of interest" description="Disordered" evidence="2">
    <location>
        <begin position="86"/>
        <end position="131"/>
    </location>
</feature>
<keyword evidence="1" id="KW-0233">DNA recombination</keyword>
<gene>
    <name evidence="3" type="ORF">NCGR_LOCUS23326</name>
</gene>
<dbReference type="GO" id="GO:0048476">
    <property type="term" value="C:Holliday junction resolvase complex"/>
    <property type="evidence" value="ECO:0007669"/>
    <property type="project" value="UniProtKB-UniRule"/>
</dbReference>
<feature type="compositionally biased region" description="Basic residues" evidence="2">
    <location>
        <begin position="93"/>
        <end position="107"/>
    </location>
</feature>
<keyword evidence="4" id="KW-1185">Reference proteome</keyword>
<sequence length="193" mass="21247">MAAPAPMQLKVRVPQNEEVARAAHEKRLSMREQPAGFKEHLDRTFAKAYRNVCAANEPIRTLKEFSKINGVGPWLIRCMKGFFPESKQDSPTKGKKTRVPKCPKPKKNTAAAAASLGKGPPPNLNCQNVQFTPPFSSQGTLDLQSSGKTGSSDFNMLDKDVVSIDNCILAMPPRQSSEEFLEAYEVVLILDDS</sequence>
<dbReference type="GO" id="GO:0008821">
    <property type="term" value="F:crossover junction DNA endonuclease activity"/>
    <property type="evidence" value="ECO:0007669"/>
    <property type="project" value="UniProtKB-UniRule"/>
</dbReference>
<dbReference type="Proteomes" id="UP000604825">
    <property type="component" value="Unassembled WGS sequence"/>
</dbReference>
<dbReference type="GO" id="GO:0031573">
    <property type="term" value="P:mitotic intra-S DNA damage checkpoint signaling"/>
    <property type="evidence" value="ECO:0007669"/>
    <property type="project" value="TreeGrafter"/>
</dbReference>
<dbReference type="GO" id="GO:0006308">
    <property type="term" value="P:DNA catabolic process"/>
    <property type="evidence" value="ECO:0007669"/>
    <property type="project" value="UniProtKB-UniRule"/>
</dbReference>
<protein>
    <recommendedName>
        <fullName evidence="1">Crossover junction endonuclease MUS81</fullName>
        <ecNumber evidence="1">3.1.22.-</ecNumber>
    </recommendedName>
</protein>
<accession>A0A811P313</accession>
<keyword evidence="1" id="KW-0227">DNA damage</keyword>
<keyword evidence="1" id="KW-0460">Magnesium</keyword>
<evidence type="ECO:0000313" key="3">
    <source>
        <dbReference type="EMBL" id="CAD6234939.1"/>
    </source>
</evidence>
<dbReference type="EMBL" id="CAJGYO010000006">
    <property type="protein sequence ID" value="CAD6234939.1"/>
    <property type="molecule type" value="Genomic_DNA"/>
</dbReference>
<dbReference type="PANTHER" id="PTHR13451">
    <property type="entry name" value="CLASS II CROSSOVER JUNCTION ENDONUCLEASE MUS81"/>
    <property type="match status" value="1"/>
</dbReference>
<dbReference type="PANTHER" id="PTHR13451:SF12">
    <property type="entry name" value="CROSSOVER JUNCTION ENDONUCLEASE MUS81"/>
    <property type="match status" value="1"/>
</dbReference>
<comment type="cofactor">
    <cofactor evidence="1">
        <name>Mg(2+)</name>
        <dbReference type="ChEBI" id="CHEBI:18420"/>
    </cofactor>
</comment>